<keyword evidence="1" id="KW-0336">GPI-anchor</keyword>
<keyword evidence="1" id="KW-0862">Zinc</keyword>
<dbReference type="InterPro" id="IPR032466">
    <property type="entry name" value="Metal_Hydrolase"/>
</dbReference>
<dbReference type="EC" id="3.4.13.19" evidence="1"/>
<name>E9GIF6_DAPPU</name>
<keyword evidence="1" id="KW-0479">Metal-binding</keyword>
<dbReference type="Pfam" id="PF01244">
    <property type="entry name" value="Peptidase_M19"/>
    <property type="match status" value="1"/>
</dbReference>
<dbReference type="InterPro" id="IPR000180">
    <property type="entry name" value="Dipep_AS"/>
</dbReference>
<dbReference type="FunFam" id="3.20.20.140:FF:000030">
    <property type="entry name" value="Dipeptidase"/>
    <property type="match status" value="1"/>
</dbReference>
<dbReference type="InParanoid" id="E9GIF6"/>
<comment type="catalytic activity">
    <reaction evidence="1">
        <text>an L-aminoacyl-L-amino acid + H2O = 2 an L-alpha-amino acid</text>
        <dbReference type="Rhea" id="RHEA:48940"/>
        <dbReference type="ChEBI" id="CHEBI:15377"/>
        <dbReference type="ChEBI" id="CHEBI:59869"/>
        <dbReference type="ChEBI" id="CHEBI:77460"/>
        <dbReference type="EC" id="3.4.13.19"/>
    </reaction>
</comment>
<comment type="subunit">
    <text evidence="1">Homodimer; disulfide-linked.</text>
</comment>
<dbReference type="PhylomeDB" id="E9GIF6"/>
<keyword evidence="1" id="KW-0325">Glycoprotein</keyword>
<sequence length="464" mass="51315">MDPLYTLRDYYADSKSVTVGLSSSGSNLPQSFPTHQFEETKFEKYLAHARIILDRVPLTHGHNNDFPNSLRKYANNQIDDLDINDLTTLEPWASSSSSHTDINRLRQGKVGAQFWSTYIPCATQYKDAILKTLEQIDVVHRLVEANPSTFEFVTSAQGIEDAFSRGKIGSLVGLEGGHSIGSSLAVLRMMYDMGVRYMTMTHLCNTPWADHSLLDDPGNVPVHDGLTPFGKTVVAEMNRLGMLVDISHVSRKTMRDVLETSTAPVIFSHSSAYALCNDTRNVPDDILQLVTLNGGIIMVNFITIYVSCGQTATVQQVADHVIHIRNIAGVDHVGLGSDFNGADKTPEGLKDVSEYPNLFAELLARVWTETDLEKVAGWNLLRVFRGAEAVRDQKAVNGVKPLDNWIPQTDLPVESLPCSTGDYSNNTYTNPNNNAGRIEFSFFSFSCLSLVFYSSAVFLGYLLS</sequence>
<comment type="similarity">
    <text evidence="1">Belongs to the metallo-dependent hydrolases superfamily. Peptidase M19 family.</text>
</comment>
<dbReference type="eggNOG" id="KOG4127">
    <property type="taxonomic scope" value="Eukaryota"/>
</dbReference>
<keyword evidence="1" id="KW-0449">Lipoprotein</keyword>
<dbReference type="Proteomes" id="UP000000305">
    <property type="component" value="Unassembled WGS sequence"/>
</dbReference>
<dbReference type="InterPro" id="IPR008257">
    <property type="entry name" value="Pept_M19"/>
</dbReference>
<comment type="subcellular location">
    <subcellularLocation>
        <location evidence="1">Membrane</location>
        <topology evidence="1">Lipid-anchor</topology>
        <topology evidence="1">GPI-anchor</topology>
    </subcellularLocation>
</comment>
<dbReference type="MEROPS" id="M19.A01"/>
<dbReference type="GO" id="GO:0006508">
    <property type="term" value="P:proteolysis"/>
    <property type="evidence" value="ECO:0007669"/>
    <property type="project" value="UniProtKB-KW"/>
</dbReference>
<keyword evidence="1" id="KW-0378">Hydrolase</keyword>
<proteinExistence type="inferred from homology"/>
<dbReference type="GO" id="GO:0098552">
    <property type="term" value="C:side of membrane"/>
    <property type="evidence" value="ECO:0007669"/>
    <property type="project" value="UniProtKB-KW"/>
</dbReference>
<gene>
    <name evidence="3" type="ORF">DAPPUDRAFT_318313</name>
</gene>
<comment type="cofactor">
    <cofactor evidence="1">
        <name>Zn(2+)</name>
        <dbReference type="ChEBI" id="CHEBI:29105"/>
    </cofactor>
</comment>
<dbReference type="GO" id="GO:0046872">
    <property type="term" value="F:metal ion binding"/>
    <property type="evidence" value="ECO:0007669"/>
    <property type="project" value="UniProtKB-UniRule"/>
</dbReference>
<keyword evidence="1" id="KW-0645">Protease</keyword>
<reference evidence="3 4" key="1">
    <citation type="journal article" date="2011" name="Science">
        <title>The ecoresponsive genome of Daphnia pulex.</title>
        <authorList>
            <person name="Colbourne J.K."/>
            <person name="Pfrender M.E."/>
            <person name="Gilbert D."/>
            <person name="Thomas W.K."/>
            <person name="Tucker A."/>
            <person name="Oakley T.H."/>
            <person name="Tokishita S."/>
            <person name="Aerts A."/>
            <person name="Arnold G.J."/>
            <person name="Basu M.K."/>
            <person name="Bauer D.J."/>
            <person name="Caceres C.E."/>
            <person name="Carmel L."/>
            <person name="Casola C."/>
            <person name="Choi J.H."/>
            <person name="Detter J.C."/>
            <person name="Dong Q."/>
            <person name="Dusheyko S."/>
            <person name="Eads B.D."/>
            <person name="Frohlich T."/>
            <person name="Geiler-Samerotte K.A."/>
            <person name="Gerlach D."/>
            <person name="Hatcher P."/>
            <person name="Jogdeo S."/>
            <person name="Krijgsveld J."/>
            <person name="Kriventseva E.V."/>
            <person name="Kultz D."/>
            <person name="Laforsch C."/>
            <person name="Lindquist E."/>
            <person name="Lopez J."/>
            <person name="Manak J.R."/>
            <person name="Muller J."/>
            <person name="Pangilinan J."/>
            <person name="Patwardhan R.P."/>
            <person name="Pitluck S."/>
            <person name="Pritham E.J."/>
            <person name="Rechtsteiner A."/>
            <person name="Rho M."/>
            <person name="Rogozin I.B."/>
            <person name="Sakarya O."/>
            <person name="Salamov A."/>
            <person name="Schaack S."/>
            <person name="Shapiro H."/>
            <person name="Shiga Y."/>
            <person name="Skalitzky C."/>
            <person name="Smith Z."/>
            <person name="Souvorov A."/>
            <person name="Sung W."/>
            <person name="Tang Z."/>
            <person name="Tsuchiya D."/>
            <person name="Tu H."/>
            <person name="Vos H."/>
            <person name="Wang M."/>
            <person name="Wolf Y.I."/>
            <person name="Yamagata H."/>
            <person name="Yamada T."/>
            <person name="Ye Y."/>
            <person name="Shaw J.R."/>
            <person name="Andrews J."/>
            <person name="Crease T.J."/>
            <person name="Tang H."/>
            <person name="Lucas S.M."/>
            <person name="Robertson H.M."/>
            <person name="Bork P."/>
            <person name="Koonin E.V."/>
            <person name="Zdobnov E.M."/>
            <person name="Grigoriev I.V."/>
            <person name="Lynch M."/>
            <person name="Boore J.L."/>
        </authorList>
    </citation>
    <scope>NUCLEOTIDE SEQUENCE [LARGE SCALE GENOMIC DNA]</scope>
</reference>
<feature type="transmembrane region" description="Helical" evidence="2">
    <location>
        <begin position="440"/>
        <end position="463"/>
    </location>
</feature>
<evidence type="ECO:0000256" key="2">
    <source>
        <dbReference type="SAM" id="Phobius"/>
    </source>
</evidence>
<keyword evidence="4" id="KW-1185">Reference proteome</keyword>
<dbReference type="GO" id="GO:0070573">
    <property type="term" value="F:metallodipeptidase activity"/>
    <property type="evidence" value="ECO:0007669"/>
    <property type="project" value="InterPro"/>
</dbReference>
<dbReference type="GO" id="GO:0016805">
    <property type="term" value="F:dipeptidase activity"/>
    <property type="evidence" value="ECO:0000318"/>
    <property type="project" value="GO_Central"/>
</dbReference>
<dbReference type="PROSITE" id="PS51365">
    <property type="entry name" value="RENAL_DIPEPTIDASE_2"/>
    <property type="match status" value="1"/>
</dbReference>
<evidence type="ECO:0000313" key="4">
    <source>
        <dbReference type="Proteomes" id="UP000000305"/>
    </source>
</evidence>
<dbReference type="SUPFAM" id="SSF51556">
    <property type="entry name" value="Metallo-dependent hydrolases"/>
    <property type="match status" value="1"/>
</dbReference>
<keyword evidence="2" id="KW-0472">Membrane</keyword>
<dbReference type="OMA" id="IETTWRN"/>
<dbReference type="PROSITE" id="PS00869">
    <property type="entry name" value="RENAL_DIPEPTIDASE_1"/>
    <property type="match status" value="1"/>
</dbReference>
<protein>
    <recommendedName>
        <fullName evidence="1">Dipeptidase</fullName>
        <ecNumber evidence="1">3.4.13.19</ecNumber>
    </recommendedName>
</protein>
<keyword evidence="1" id="KW-0224">Dipeptidase</keyword>
<keyword evidence="2" id="KW-0812">Transmembrane</keyword>
<evidence type="ECO:0000313" key="3">
    <source>
        <dbReference type="EMBL" id="EFX80778.1"/>
    </source>
</evidence>
<evidence type="ECO:0000256" key="1">
    <source>
        <dbReference type="RuleBase" id="RU341113"/>
    </source>
</evidence>
<dbReference type="CDD" id="cd01301">
    <property type="entry name" value="rDP_like"/>
    <property type="match status" value="1"/>
</dbReference>
<dbReference type="AlphaFoldDB" id="E9GIF6"/>
<keyword evidence="1" id="KW-1015">Disulfide bond</keyword>
<dbReference type="PANTHER" id="PTHR10443">
    <property type="entry name" value="MICROSOMAL DIPEPTIDASE"/>
    <property type="match status" value="1"/>
</dbReference>
<keyword evidence="2" id="KW-1133">Transmembrane helix</keyword>
<dbReference type="OrthoDB" id="445695at2759"/>
<dbReference type="PANTHER" id="PTHR10443:SF12">
    <property type="entry name" value="DIPEPTIDASE"/>
    <property type="match status" value="1"/>
</dbReference>
<keyword evidence="1" id="KW-0482">Metalloprotease</keyword>
<dbReference type="Gene3D" id="3.20.20.140">
    <property type="entry name" value="Metal-dependent hydrolases"/>
    <property type="match status" value="1"/>
</dbReference>
<accession>E9GIF6</accession>
<organism evidence="3 4">
    <name type="scientific">Daphnia pulex</name>
    <name type="common">Water flea</name>
    <dbReference type="NCBI Taxonomy" id="6669"/>
    <lineage>
        <taxon>Eukaryota</taxon>
        <taxon>Metazoa</taxon>
        <taxon>Ecdysozoa</taxon>
        <taxon>Arthropoda</taxon>
        <taxon>Crustacea</taxon>
        <taxon>Branchiopoda</taxon>
        <taxon>Diplostraca</taxon>
        <taxon>Cladocera</taxon>
        <taxon>Anomopoda</taxon>
        <taxon>Daphniidae</taxon>
        <taxon>Daphnia</taxon>
    </lineage>
</organism>
<dbReference type="EMBL" id="GL732546">
    <property type="protein sequence ID" value="EFX80778.1"/>
    <property type="molecule type" value="Genomic_DNA"/>
</dbReference>
<dbReference type="KEGG" id="dpx:DAPPUDRAFT_318313"/>
<dbReference type="HOGENOM" id="CLU_031404_4_2_1"/>